<evidence type="ECO:0000256" key="4">
    <source>
        <dbReference type="ARBA" id="ARBA00023014"/>
    </source>
</evidence>
<keyword evidence="3" id="KW-0408">Iron</keyword>
<keyword evidence="2" id="KW-0479">Metal-binding</keyword>
<organism evidence="7 8">
    <name type="scientific">Pelomicrobium methylotrophicum</name>
    <dbReference type="NCBI Taxonomy" id="2602750"/>
    <lineage>
        <taxon>Bacteria</taxon>
        <taxon>Pseudomonadati</taxon>
        <taxon>Pseudomonadota</taxon>
        <taxon>Hydrogenophilia</taxon>
        <taxon>Hydrogenophilia incertae sedis</taxon>
        <taxon>Pelomicrobium</taxon>
    </lineage>
</organism>
<dbReference type="PROSITE" id="PS51296">
    <property type="entry name" value="RIESKE"/>
    <property type="match status" value="1"/>
</dbReference>
<dbReference type="InterPro" id="IPR018490">
    <property type="entry name" value="cNMP-bd_dom_sf"/>
</dbReference>
<dbReference type="OrthoDB" id="8564644at2"/>
<dbReference type="Gene3D" id="2.60.120.10">
    <property type="entry name" value="Jelly Rolls"/>
    <property type="match status" value="1"/>
</dbReference>
<sequence length="242" mass="26328">MSKKKVCRVDEVPVGGLKEVEVEGGLKVVVANAGEGFYACQAICPHQEVPLCEGLFDGQVLTCHMHLWQWDIRSGAPQGLAEAPLTTYDITVEDGVIYLIPPSALDSSELFKGLPQETLAKLQALCRPETHPEGSTLYRVGDAAEDLYILESGRVEFLIGRDDRTTPAGFVLRRGEVFGWAALMDGQPVRIAKATCLEESAVLRINGKEVLKALESDPAAGYLVMRRLAELITRYLTASGAK</sequence>
<dbReference type="Gene3D" id="2.102.10.10">
    <property type="entry name" value="Rieske [2Fe-2S] iron-sulphur domain"/>
    <property type="match status" value="1"/>
</dbReference>
<dbReference type="GO" id="GO:0005829">
    <property type="term" value="C:cytosol"/>
    <property type="evidence" value="ECO:0007669"/>
    <property type="project" value="TreeGrafter"/>
</dbReference>
<proteinExistence type="predicted"/>
<dbReference type="Pfam" id="PF00027">
    <property type="entry name" value="cNMP_binding"/>
    <property type="match status" value="1"/>
</dbReference>
<dbReference type="SMART" id="SM00100">
    <property type="entry name" value="cNMP"/>
    <property type="match status" value="1"/>
</dbReference>
<evidence type="ECO:0000313" key="7">
    <source>
        <dbReference type="EMBL" id="TXF10016.1"/>
    </source>
</evidence>
<dbReference type="Pfam" id="PF00355">
    <property type="entry name" value="Rieske"/>
    <property type="match status" value="1"/>
</dbReference>
<comment type="caution">
    <text evidence="7">The sequence shown here is derived from an EMBL/GenBank/DDBJ whole genome shotgun (WGS) entry which is preliminary data.</text>
</comment>
<evidence type="ECO:0000259" key="6">
    <source>
        <dbReference type="PROSITE" id="PS51296"/>
    </source>
</evidence>
<dbReference type="RefSeq" id="WP_147801173.1">
    <property type="nucleotide sequence ID" value="NZ_VPFL01000038.1"/>
</dbReference>
<feature type="domain" description="Rieske" evidence="6">
    <location>
        <begin position="4"/>
        <end position="99"/>
    </location>
</feature>
<gene>
    <name evidence="7" type="ORF">FR698_15910</name>
</gene>
<dbReference type="SUPFAM" id="SSF51206">
    <property type="entry name" value="cAMP-binding domain-like"/>
    <property type="match status" value="1"/>
</dbReference>
<dbReference type="GO" id="GO:0003700">
    <property type="term" value="F:DNA-binding transcription factor activity"/>
    <property type="evidence" value="ECO:0007669"/>
    <property type="project" value="TreeGrafter"/>
</dbReference>
<dbReference type="PANTHER" id="PTHR24567">
    <property type="entry name" value="CRP FAMILY TRANSCRIPTIONAL REGULATORY PROTEIN"/>
    <property type="match status" value="1"/>
</dbReference>
<dbReference type="InterPro" id="IPR017941">
    <property type="entry name" value="Rieske_2Fe-2S"/>
</dbReference>
<dbReference type="SUPFAM" id="SSF50022">
    <property type="entry name" value="ISP domain"/>
    <property type="match status" value="1"/>
</dbReference>
<dbReference type="InterPro" id="IPR050397">
    <property type="entry name" value="Env_Response_Regulators"/>
</dbReference>
<evidence type="ECO:0000256" key="3">
    <source>
        <dbReference type="ARBA" id="ARBA00023004"/>
    </source>
</evidence>
<dbReference type="InterPro" id="IPR000595">
    <property type="entry name" value="cNMP-bd_dom"/>
</dbReference>
<dbReference type="CDD" id="cd00038">
    <property type="entry name" value="CAP_ED"/>
    <property type="match status" value="1"/>
</dbReference>
<accession>A0A5C7ER46</accession>
<dbReference type="PROSITE" id="PS50042">
    <property type="entry name" value="CNMP_BINDING_3"/>
    <property type="match status" value="1"/>
</dbReference>
<dbReference type="EMBL" id="VPFL01000038">
    <property type="protein sequence ID" value="TXF10016.1"/>
    <property type="molecule type" value="Genomic_DNA"/>
</dbReference>
<name>A0A5C7ER46_9PROT</name>
<evidence type="ECO:0000256" key="1">
    <source>
        <dbReference type="ARBA" id="ARBA00022714"/>
    </source>
</evidence>
<dbReference type="Proteomes" id="UP000321201">
    <property type="component" value="Unassembled WGS sequence"/>
</dbReference>
<dbReference type="InterPro" id="IPR036922">
    <property type="entry name" value="Rieske_2Fe-2S_sf"/>
</dbReference>
<keyword evidence="1" id="KW-0001">2Fe-2S</keyword>
<feature type="domain" description="Cyclic nucleotide-binding" evidence="5">
    <location>
        <begin position="110"/>
        <end position="214"/>
    </location>
</feature>
<dbReference type="GO" id="GO:0051537">
    <property type="term" value="F:2 iron, 2 sulfur cluster binding"/>
    <property type="evidence" value="ECO:0007669"/>
    <property type="project" value="UniProtKB-KW"/>
</dbReference>
<keyword evidence="4" id="KW-0411">Iron-sulfur</keyword>
<evidence type="ECO:0000256" key="2">
    <source>
        <dbReference type="ARBA" id="ARBA00022723"/>
    </source>
</evidence>
<evidence type="ECO:0000259" key="5">
    <source>
        <dbReference type="PROSITE" id="PS50042"/>
    </source>
</evidence>
<keyword evidence="8" id="KW-1185">Reference proteome</keyword>
<reference evidence="7 8" key="1">
    <citation type="submission" date="2019-08" db="EMBL/GenBank/DDBJ databases">
        <title>Pelomicrobium methylotrophicum gen. nov., sp. nov. a moderately thermophilic, facultatively anaerobic, lithoautotrophic and methylotrophic bacterium isolated from a terrestrial mud volcano.</title>
        <authorList>
            <person name="Slobodkina G.B."/>
            <person name="Merkel A.Y."/>
            <person name="Slobodkin A.I."/>
        </authorList>
    </citation>
    <scope>NUCLEOTIDE SEQUENCE [LARGE SCALE GENOMIC DNA]</scope>
    <source>
        <strain evidence="7 8">SM250</strain>
    </source>
</reference>
<dbReference type="AlphaFoldDB" id="A0A5C7ER46"/>
<protein>
    <submittedName>
        <fullName evidence="7">Cyclic nucleotide-binding domain-containing protein</fullName>
    </submittedName>
</protein>
<dbReference type="GO" id="GO:0046872">
    <property type="term" value="F:metal ion binding"/>
    <property type="evidence" value="ECO:0007669"/>
    <property type="project" value="UniProtKB-KW"/>
</dbReference>
<dbReference type="InParanoid" id="A0A5C7ER46"/>
<dbReference type="InterPro" id="IPR014710">
    <property type="entry name" value="RmlC-like_jellyroll"/>
</dbReference>
<evidence type="ECO:0000313" key="8">
    <source>
        <dbReference type="Proteomes" id="UP000321201"/>
    </source>
</evidence>
<dbReference type="PANTHER" id="PTHR24567:SF74">
    <property type="entry name" value="HTH-TYPE TRANSCRIPTIONAL REGULATOR ARCR"/>
    <property type="match status" value="1"/>
</dbReference>